<evidence type="ECO:0000256" key="2">
    <source>
        <dbReference type="ARBA" id="ARBA00023134"/>
    </source>
</evidence>
<dbReference type="InterPro" id="IPR008280">
    <property type="entry name" value="Tub_FtsZ_C"/>
</dbReference>
<evidence type="ECO:0000313" key="3">
    <source>
        <dbReference type="EMBL" id="MFC0342565.1"/>
    </source>
</evidence>
<keyword evidence="2" id="KW-0342">GTP-binding</keyword>
<dbReference type="EMBL" id="JBHLWE010000080">
    <property type="protein sequence ID" value="MFC0342565.1"/>
    <property type="molecule type" value="Genomic_DNA"/>
</dbReference>
<accession>A0ABV6IAR3</accession>
<gene>
    <name evidence="3" type="ORF">ACFFII_17670</name>
</gene>
<organism evidence="3 4">
    <name type="scientific">Paracoccus niistensis</name>
    <dbReference type="NCBI Taxonomy" id="632935"/>
    <lineage>
        <taxon>Bacteria</taxon>
        <taxon>Pseudomonadati</taxon>
        <taxon>Pseudomonadota</taxon>
        <taxon>Alphaproteobacteria</taxon>
        <taxon>Rhodobacterales</taxon>
        <taxon>Paracoccaceae</taxon>
        <taxon>Paracoccus</taxon>
    </lineage>
</organism>
<evidence type="ECO:0000256" key="1">
    <source>
        <dbReference type="ARBA" id="ARBA00022741"/>
    </source>
</evidence>
<keyword evidence="1" id="KW-0547">Nucleotide-binding</keyword>
<name>A0ABV6IAR3_9RHOB</name>
<dbReference type="Gene3D" id="3.30.1330.20">
    <property type="entry name" value="Tubulin/FtsZ, C-terminal domain"/>
    <property type="match status" value="1"/>
</dbReference>
<comment type="caution">
    <text evidence="3">The sequence shown here is derived from an EMBL/GenBank/DDBJ whole genome shotgun (WGS) entry which is preliminary data.</text>
</comment>
<keyword evidence="4" id="KW-1185">Reference proteome</keyword>
<dbReference type="SUPFAM" id="SSF55307">
    <property type="entry name" value="Tubulin C-terminal domain-like"/>
    <property type="match status" value="1"/>
</dbReference>
<protein>
    <submittedName>
        <fullName evidence="3">Uncharacterized protein</fullName>
    </submittedName>
</protein>
<reference evidence="3 4" key="1">
    <citation type="submission" date="2024-09" db="EMBL/GenBank/DDBJ databases">
        <authorList>
            <person name="Sun Q."/>
            <person name="Mori K."/>
        </authorList>
    </citation>
    <scope>NUCLEOTIDE SEQUENCE [LARGE SCALE GENOMIC DNA]</scope>
    <source>
        <strain evidence="3 4">KCTC 22789</strain>
    </source>
</reference>
<dbReference type="Proteomes" id="UP001589799">
    <property type="component" value="Unassembled WGS sequence"/>
</dbReference>
<dbReference type="InterPro" id="IPR037103">
    <property type="entry name" value="Tubulin/FtsZ-like_C"/>
</dbReference>
<sequence>MDEQPYGAAEADARIHAAIRAVADLMTQGPRLPAVDFADVRAVTGDCGGTAVAGHGVASGPDRAAKAAEAAWADLQDQLAALRPEPPV</sequence>
<proteinExistence type="predicted"/>
<evidence type="ECO:0000313" key="4">
    <source>
        <dbReference type="Proteomes" id="UP001589799"/>
    </source>
</evidence>
<dbReference type="RefSeq" id="WP_377700182.1">
    <property type="nucleotide sequence ID" value="NZ_JBHLWE010000080.1"/>
</dbReference>